<accession>A0A378IHL9</accession>
<dbReference type="Proteomes" id="UP000255316">
    <property type="component" value="Unassembled WGS sequence"/>
</dbReference>
<comment type="similarity">
    <text evidence="2">Belongs to the TacA antitoxin family.</text>
</comment>
<dbReference type="Gene3D" id="1.20.5.780">
    <property type="entry name" value="Single helix bin"/>
    <property type="match status" value="1"/>
</dbReference>
<dbReference type="EMBL" id="LNXX01000008">
    <property type="protein sequence ID" value="KTC91774.1"/>
    <property type="molecule type" value="Genomic_DNA"/>
</dbReference>
<dbReference type="PANTHER" id="PTHR35401:SF2">
    <property type="entry name" value="ABC-TYPE TRANSPORT SYSTEM"/>
    <property type="match status" value="1"/>
</dbReference>
<evidence type="ECO:0000313" key="5">
    <source>
        <dbReference type="Proteomes" id="UP000054854"/>
    </source>
</evidence>
<dbReference type="InterPro" id="IPR010985">
    <property type="entry name" value="Ribbon_hlx_hlx"/>
</dbReference>
<sequence length="115" mass="13337">MTYNNFKYINLKLAMQLSSRPTYTSEKAERLEARLSREQKELIQHAADLLGRSLTDFVINSLQEEAKKIIREHEIITLTARESKNFVNSLLNPPEPNVALNKAVKRYNSFIVDEE</sequence>
<dbReference type="Proteomes" id="UP000054854">
    <property type="component" value="Unassembled WGS sequence"/>
</dbReference>
<gene>
    <name evidence="3" type="ORF">Lcin_1174</name>
    <name evidence="4" type="ORF">NCTC12438_01123</name>
</gene>
<keyword evidence="5" id="KW-1185">Reference proteome</keyword>
<dbReference type="EMBL" id="UGNX01000001">
    <property type="protein sequence ID" value="STX34523.1"/>
    <property type="molecule type" value="Genomic_DNA"/>
</dbReference>
<evidence type="ECO:0000313" key="6">
    <source>
        <dbReference type="Proteomes" id="UP000255316"/>
    </source>
</evidence>
<dbReference type="InterPro" id="IPR014795">
    <property type="entry name" value="TacA_1-like"/>
</dbReference>
<keyword evidence="1" id="KW-1277">Toxin-antitoxin system</keyword>
<reference evidence="3 5" key="1">
    <citation type="submission" date="2015-11" db="EMBL/GenBank/DDBJ databases">
        <title>Genomic analysis of 38 Legionella species identifies large and diverse effector repertoires.</title>
        <authorList>
            <person name="Burstein D."/>
            <person name="Amaro F."/>
            <person name="Zusman T."/>
            <person name="Lifshitz Z."/>
            <person name="Cohen O."/>
            <person name="Gilbert J.A."/>
            <person name="Pupko T."/>
            <person name="Shuman H.A."/>
            <person name="Segal G."/>
        </authorList>
    </citation>
    <scope>NUCLEOTIDE SEQUENCE [LARGE SCALE GENOMIC DNA]</scope>
    <source>
        <strain evidence="3 5">CDC#72-OH-14</strain>
    </source>
</reference>
<dbReference type="AlphaFoldDB" id="A0A378IHL9"/>
<dbReference type="Pfam" id="PF08681">
    <property type="entry name" value="TacA1"/>
    <property type="match status" value="1"/>
</dbReference>
<name>A0A378IHL9_9GAMM</name>
<evidence type="ECO:0000256" key="2">
    <source>
        <dbReference type="ARBA" id="ARBA00049988"/>
    </source>
</evidence>
<protein>
    <submittedName>
        <fullName evidence="4">Uncharacterized protein conserved in bacteria</fullName>
    </submittedName>
</protein>
<organism evidence="4 6">
    <name type="scientific">Legionella cincinnatiensis</name>
    <dbReference type="NCBI Taxonomy" id="28085"/>
    <lineage>
        <taxon>Bacteria</taxon>
        <taxon>Pseudomonadati</taxon>
        <taxon>Pseudomonadota</taxon>
        <taxon>Gammaproteobacteria</taxon>
        <taxon>Legionellales</taxon>
        <taxon>Legionellaceae</taxon>
        <taxon>Legionella</taxon>
    </lineage>
</organism>
<evidence type="ECO:0000313" key="3">
    <source>
        <dbReference type="EMBL" id="KTC91774.1"/>
    </source>
</evidence>
<dbReference type="GO" id="GO:0006355">
    <property type="term" value="P:regulation of DNA-templated transcription"/>
    <property type="evidence" value="ECO:0007669"/>
    <property type="project" value="InterPro"/>
</dbReference>
<dbReference type="PANTHER" id="PTHR35401">
    <property type="entry name" value="COPG FAMILY HELIX-TURN-HELIX PROTEIN-RELATED-RELATED"/>
    <property type="match status" value="1"/>
</dbReference>
<evidence type="ECO:0000256" key="1">
    <source>
        <dbReference type="ARBA" id="ARBA00022649"/>
    </source>
</evidence>
<dbReference type="SUPFAM" id="SSF47598">
    <property type="entry name" value="Ribbon-helix-helix"/>
    <property type="match status" value="1"/>
</dbReference>
<reference evidence="4 6" key="2">
    <citation type="submission" date="2018-06" db="EMBL/GenBank/DDBJ databases">
        <authorList>
            <consortium name="Pathogen Informatics"/>
            <person name="Doyle S."/>
        </authorList>
    </citation>
    <scope>NUCLEOTIDE SEQUENCE [LARGE SCALE GENOMIC DNA]</scope>
    <source>
        <strain evidence="4 6">NCTC12438</strain>
    </source>
</reference>
<proteinExistence type="inferred from homology"/>
<dbReference type="STRING" id="28085.Lcin_1174"/>
<evidence type="ECO:0000313" key="4">
    <source>
        <dbReference type="EMBL" id="STX34523.1"/>
    </source>
</evidence>